<organism evidence="1 2">
    <name type="scientific">Volvox africanus</name>
    <dbReference type="NCBI Taxonomy" id="51714"/>
    <lineage>
        <taxon>Eukaryota</taxon>
        <taxon>Viridiplantae</taxon>
        <taxon>Chlorophyta</taxon>
        <taxon>core chlorophytes</taxon>
        <taxon>Chlorophyceae</taxon>
        <taxon>CS clade</taxon>
        <taxon>Chlamydomonadales</taxon>
        <taxon>Volvocaceae</taxon>
        <taxon>Volvox</taxon>
    </lineage>
</organism>
<reference evidence="1" key="1">
    <citation type="journal article" date="2021" name="Proc. Natl. Acad. Sci. U.S.A.">
        <title>Three genomes in the algal genus Volvox reveal the fate of a haploid sex-determining region after a transition to homothallism.</title>
        <authorList>
            <person name="Yamamoto K."/>
            <person name="Hamaji T."/>
            <person name="Kawai-Toyooka H."/>
            <person name="Matsuzaki R."/>
            <person name="Takahashi F."/>
            <person name="Nishimura Y."/>
            <person name="Kawachi M."/>
            <person name="Noguchi H."/>
            <person name="Minakuchi Y."/>
            <person name="Umen J.G."/>
            <person name="Toyoda A."/>
            <person name="Nozaki H."/>
        </authorList>
    </citation>
    <scope>NUCLEOTIDE SEQUENCE</scope>
    <source>
        <strain evidence="1">NIES-3780</strain>
    </source>
</reference>
<evidence type="ECO:0000313" key="2">
    <source>
        <dbReference type="Proteomes" id="UP000747399"/>
    </source>
</evidence>
<dbReference type="InterPro" id="IPR006461">
    <property type="entry name" value="PLAC_motif_containing"/>
</dbReference>
<dbReference type="EMBL" id="BNCO01000006">
    <property type="protein sequence ID" value="GIL48755.1"/>
    <property type="molecule type" value="Genomic_DNA"/>
</dbReference>
<keyword evidence="2" id="KW-1185">Reference proteome</keyword>
<evidence type="ECO:0000313" key="1">
    <source>
        <dbReference type="EMBL" id="GIL48755.1"/>
    </source>
</evidence>
<comment type="caution">
    <text evidence="1">The sequence shown here is derived from an EMBL/GenBank/DDBJ whole genome shotgun (WGS) entry which is preliminary data.</text>
</comment>
<protein>
    <submittedName>
        <fullName evidence="1">Uncharacterized protein</fullName>
    </submittedName>
</protein>
<dbReference type="Pfam" id="PF04749">
    <property type="entry name" value="PLAC8"/>
    <property type="match status" value="1"/>
</dbReference>
<gene>
    <name evidence="1" type="ORF">Vafri_5192</name>
</gene>
<sequence>MKTPAQNAWTTGLCDCTEEPSGCGFCLYAFFCTPCAYGSNVELMEPIVCCGGDCFGAGASYCGIQCCTGMACILHLLARGYLRNKYGIPGTGCGDFMITWCCTPCALCQEQRELVIRGHSKGGFVNGAQQSQLPPVQQQMMFAAGQISAPPSVVTPGYPPAAPVSSTTYPAKQ</sequence>
<dbReference type="AlphaFoldDB" id="A0A8J4AVW5"/>
<proteinExistence type="predicted"/>
<name>A0A8J4AVW5_9CHLO</name>
<dbReference type="NCBIfam" id="TIGR01571">
    <property type="entry name" value="A_thal_Cys_rich"/>
    <property type="match status" value="1"/>
</dbReference>
<dbReference type="Proteomes" id="UP000747399">
    <property type="component" value="Unassembled WGS sequence"/>
</dbReference>
<accession>A0A8J4AVW5</accession>
<dbReference type="PANTHER" id="PTHR15907">
    <property type="entry name" value="DUF614 FAMILY PROTEIN-RELATED"/>
    <property type="match status" value="1"/>
</dbReference>